<evidence type="ECO:0000313" key="2">
    <source>
        <dbReference type="EMBL" id="PTQ38395.1"/>
    </source>
</evidence>
<keyword evidence="3" id="KW-1185">Reference proteome</keyword>
<dbReference type="EMBL" id="KZ772723">
    <property type="protein sequence ID" value="PTQ38395.1"/>
    <property type="molecule type" value="Genomic_DNA"/>
</dbReference>
<organism evidence="2 3">
    <name type="scientific">Marchantia polymorpha</name>
    <name type="common">Common liverwort</name>
    <name type="synonym">Marchantia aquatica</name>
    <dbReference type="NCBI Taxonomy" id="3197"/>
    <lineage>
        <taxon>Eukaryota</taxon>
        <taxon>Viridiplantae</taxon>
        <taxon>Streptophyta</taxon>
        <taxon>Embryophyta</taxon>
        <taxon>Marchantiophyta</taxon>
        <taxon>Marchantiopsida</taxon>
        <taxon>Marchantiidae</taxon>
        <taxon>Marchantiales</taxon>
        <taxon>Marchantiaceae</taxon>
        <taxon>Marchantia</taxon>
    </lineage>
</organism>
<dbReference type="AlphaFoldDB" id="A0A2R6WX35"/>
<accession>A0A2R6WX35</accession>
<protein>
    <submittedName>
        <fullName evidence="2">Uncharacterized protein</fullName>
    </submittedName>
</protein>
<reference evidence="3" key="1">
    <citation type="journal article" date="2017" name="Cell">
        <title>Insights into land plant evolution garnered from the Marchantia polymorpha genome.</title>
        <authorList>
            <person name="Bowman J.L."/>
            <person name="Kohchi T."/>
            <person name="Yamato K.T."/>
            <person name="Jenkins J."/>
            <person name="Shu S."/>
            <person name="Ishizaki K."/>
            <person name="Yamaoka S."/>
            <person name="Nishihama R."/>
            <person name="Nakamura Y."/>
            <person name="Berger F."/>
            <person name="Adam C."/>
            <person name="Aki S.S."/>
            <person name="Althoff F."/>
            <person name="Araki T."/>
            <person name="Arteaga-Vazquez M.A."/>
            <person name="Balasubrmanian S."/>
            <person name="Barry K."/>
            <person name="Bauer D."/>
            <person name="Boehm C.R."/>
            <person name="Briginshaw L."/>
            <person name="Caballero-Perez J."/>
            <person name="Catarino B."/>
            <person name="Chen F."/>
            <person name="Chiyoda S."/>
            <person name="Chovatia M."/>
            <person name="Davies K.M."/>
            <person name="Delmans M."/>
            <person name="Demura T."/>
            <person name="Dierschke T."/>
            <person name="Dolan L."/>
            <person name="Dorantes-Acosta A.E."/>
            <person name="Eklund D.M."/>
            <person name="Florent S.N."/>
            <person name="Flores-Sandoval E."/>
            <person name="Fujiyama A."/>
            <person name="Fukuzawa H."/>
            <person name="Galik B."/>
            <person name="Grimanelli D."/>
            <person name="Grimwood J."/>
            <person name="Grossniklaus U."/>
            <person name="Hamada T."/>
            <person name="Haseloff J."/>
            <person name="Hetherington A.J."/>
            <person name="Higo A."/>
            <person name="Hirakawa Y."/>
            <person name="Hundley H.N."/>
            <person name="Ikeda Y."/>
            <person name="Inoue K."/>
            <person name="Inoue S.I."/>
            <person name="Ishida S."/>
            <person name="Jia Q."/>
            <person name="Kakita M."/>
            <person name="Kanazawa T."/>
            <person name="Kawai Y."/>
            <person name="Kawashima T."/>
            <person name="Kennedy M."/>
            <person name="Kinose K."/>
            <person name="Kinoshita T."/>
            <person name="Kohara Y."/>
            <person name="Koide E."/>
            <person name="Komatsu K."/>
            <person name="Kopischke S."/>
            <person name="Kubo M."/>
            <person name="Kyozuka J."/>
            <person name="Lagercrantz U."/>
            <person name="Lin S.S."/>
            <person name="Lindquist E."/>
            <person name="Lipzen A.M."/>
            <person name="Lu C.W."/>
            <person name="De Luna E."/>
            <person name="Martienssen R.A."/>
            <person name="Minamino N."/>
            <person name="Mizutani M."/>
            <person name="Mizutani M."/>
            <person name="Mochizuki N."/>
            <person name="Monte I."/>
            <person name="Mosher R."/>
            <person name="Nagasaki H."/>
            <person name="Nakagami H."/>
            <person name="Naramoto S."/>
            <person name="Nishitani K."/>
            <person name="Ohtani M."/>
            <person name="Okamoto T."/>
            <person name="Okumura M."/>
            <person name="Phillips J."/>
            <person name="Pollak B."/>
            <person name="Reinders A."/>
            <person name="Rovekamp M."/>
            <person name="Sano R."/>
            <person name="Sawa S."/>
            <person name="Schmid M.W."/>
            <person name="Shirakawa M."/>
            <person name="Solano R."/>
            <person name="Spunde A."/>
            <person name="Suetsugu N."/>
            <person name="Sugano S."/>
            <person name="Sugiyama A."/>
            <person name="Sun R."/>
            <person name="Suzuki Y."/>
            <person name="Takenaka M."/>
            <person name="Takezawa D."/>
            <person name="Tomogane H."/>
            <person name="Tsuzuki M."/>
            <person name="Ueda T."/>
            <person name="Umeda M."/>
            <person name="Ward J.M."/>
            <person name="Watanabe Y."/>
            <person name="Yazaki K."/>
            <person name="Yokoyama R."/>
            <person name="Yoshitake Y."/>
            <person name="Yotsui I."/>
            <person name="Zachgo S."/>
            <person name="Schmutz J."/>
        </authorList>
    </citation>
    <scope>NUCLEOTIDE SEQUENCE [LARGE SCALE GENOMIC DNA]</scope>
    <source>
        <strain evidence="3">Tak-1</strain>
    </source>
</reference>
<dbReference type="Gramene" id="Mp7g16880.1">
    <property type="protein sequence ID" value="Mp7g16880.1.cds1"/>
    <property type="gene ID" value="Mp7g16880"/>
</dbReference>
<evidence type="ECO:0000313" key="3">
    <source>
        <dbReference type="Proteomes" id="UP000244005"/>
    </source>
</evidence>
<feature type="region of interest" description="Disordered" evidence="1">
    <location>
        <begin position="222"/>
        <end position="244"/>
    </location>
</feature>
<name>A0A2R6WX35_MARPO</name>
<sequence length="256" mass="28104">MTGPKGSVRAKEASKQASKYGKQLRCKWLLNNHSLATPPSSSYFQLISRSRTPPPPQSMIDAMRCSAPFASIMSSFPPFYLLDPDLNLDCPPSFHPTPACTATHFTSVDRQETGETGASLHGLWVQVIMFLEGRQSKRIVCPLTVLSRTPSGIFGGSIPLVLAPGGGTTWFRSLSSQRRFSRQTPLIGKIRYVRQISICFEFEHTQPARAVPIWQSVPSLAGHTRPDRPSLPAPPSPSSNGGGVWRRIRLSTFSSL</sequence>
<proteinExistence type="predicted"/>
<dbReference type="Proteomes" id="UP000244005">
    <property type="component" value="Unassembled WGS sequence"/>
</dbReference>
<evidence type="ECO:0000256" key="1">
    <source>
        <dbReference type="SAM" id="MobiDB-lite"/>
    </source>
</evidence>
<gene>
    <name evidence="2" type="ORF">MARPO_0051s0026</name>
</gene>